<evidence type="ECO:0000256" key="1">
    <source>
        <dbReference type="ARBA" id="ARBA00022676"/>
    </source>
</evidence>
<dbReference type="GO" id="GO:0035269">
    <property type="term" value="P:protein O-linked glycosylation via mannose"/>
    <property type="evidence" value="ECO:0007669"/>
    <property type="project" value="TreeGrafter"/>
</dbReference>
<dbReference type="OrthoDB" id="2603at2759"/>
<evidence type="ECO:0000256" key="2">
    <source>
        <dbReference type="ARBA" id="ARBA00022679"/>
    </source>
</evidence>
<reference evidence="4" key="1">
    <citation type="journal article" date="2020" name="Ecol. Evol.">
        <title>Genome structure and content of the rice root-knot nematode (Meloidogyne graminicola).</title>
        <authorList>
            <person name="Phan N.T."/>
            <person name="Danchin E.G.J."/>
            <person name="Klopp C."/>
            <person name="Perfus-Barbeoch L."/>
            <person name="Kozlowski D.K."/>
            <person name="Koutsovoulos G.D."/>
            <person name="Lopez-Roques C."/>
            <person name="Bouchez O."/>
            <person name="Zahm M."/>
            <person name="Besnard G."/>
            <person name="Bellafiore S."/>
        </authorList>
    </citation>
    <scope>NUCLEOTIDE SEQUENCE</scope>
    <source>
        <strain evidence="4">VN-18</strain>
    </source>
</reference>
<name>A0A8S9ZPA0_9BILA</name>
<evidence type="ECO:0000256" key="3">
    <source>
        <dbReference type="SAM" id="Phobius"/>
    </source>
</evidence>
<feature type="non-terminal residue" evidence="4">
    <location>
        <position position="1"/>
    </location>
</feature>
<keyword evidence="2" id="KW-0808">Transferase</keyword>
<dbReference type="Proteomes" id="UP000605970">
    <property type="component" value="Unassembled WGS sequence"/>
</dbReference>
<dbReference type="GO" id="GO:0006506">
    <property type="term" value="P:GPI anchor biosynthetic process"/>
    <property type="evidence" value="ECO:0007669"/>
    <property type="project" value="TreeGrafter"/>
</dbReference>
<organism evidence="4 5">
    <name type="scientific">Meloidogyne graminicola</name>
    <dbReference type="NCBI Taxonomy" id="189291"/>
    <lineage>
        <taxon>Eukaryota</taxon>
        <taxon>Metazoa</taxon>
        <taxon>Ecdysozoa</taxon>
        <taxon>Nematoda</taxon>
        <taxon>Chromadorea</taxon>
        <taxon>Rhabditida</taxon>
        <taxon>Tylenchina</taxon>
        <taxon>Tylenchomorpha</taxon>
        <taxon>Tylenchoidea</taxon>
        <taxon>Meloidogynidae</taxon>
        <taxon>Meloidogyninae</taxon>
        <taxon>Meloidogyne</taxon>
    </lineage>
</organism>
<keyword evidence="5" id="KW-1185">Reference proteome</keyword>
<proteinExistence type="predicted"/>
<keyword evidence="3" id="KW-0812">Transmembrane</keyword>
<protein>
    <submittedName>
        <fullName evidence="4">Dolichol-phosphate mannosyltransferase subunit 1</fullName>
    </submittedName>
</protein>
<dbReference type="GO" id="GO:0004582">
    <property type="term" value="F:dolichyl-phosphate beta-D-mannosyltransferase activity"/>
    <property type="evidence" value="ECO:0007669"/>
    <property type="project" value="InterPro"/>
</dbReference>
<dbReference type="InterPro" id="IPR039528">
    <property type="entry name" value="DPM1-like"/>
</dbReference>
<evidence type="ECO:0000313" key="4">
    <source>
        <dbReference type="EMBL" id="KAF7635239.1"/>
    </source>
</evidence>
<evidence type="ECO:0000313" key="5">
    <source>
        <dbReference type="Proteomes" id="UP000605970"/>
    </source>
</evidence>
<keyword evidence="3" id="KW-0472">Membrane</keyword>
<gene>
    <name evidence="4" type="ORF">Mgra_00005354</name>
</gene>
<keyword evidence="3" id="KW-1133">Transmembrane helix</keyword>
<dbReference type="AlphaFoldDB" id="A0A8S9ZPA0"/>
<dbReference type="PANTHER" id="PTHR43398">
    <property type="entry name" value="DOLICHOL-PHOSPHATE MANNOSYLTRANSFERASE SUBUNIT 1"/>
    <property type="match status" value="1"/>
</dbReference>
<dbReference type="PANTHER" id="PTHR43398:SF1">
    <property type="entry name" value="DOLICHOL-PHOSPHATE MANNOSYLTRANSFERASE SUBUNIT 1"/>
    <property type="match status" value="1"/>
</dbReference>
<dbReference type="EMBL" id="JABEBT010000045">
    <property type="protein sequence ID" value="KAF7635239.1"/>
    <property type="molecule type" value="Genomic_DNA"/>
</dbReference>
<sequence>MGSFRLYRKQVLVDLVSLSISKGYVFQMEMMFRAKKMGFSIEEYLLSLSTDSMVNQNLVDKKLWNIFLVFFGYLLQFLKLLLLVFLLAVLVFQNWDVFPNVDQLIFVHK</sequence>
<dbReference type="GO" id="GO:0006488">
    <property type="term" value="P:dolichol-linked oligosaccharide biosynthetic process"/>
    <property type="evidence" value="ECO:0007669"/>
    <property type="project" value="TreeGrafter"/>
</dbReference>
<comment type="caution">
    <text evidence="4">The sequence shown here is derived from an EMBL/GenBank/DDBJ whole genome shotgun (WGS) entry which is preliminary data.</text>
</comment>
<keyword evidence="1 4" id="KW-0328">Glycosyltransferase</keyword>
<dbReference type="GO" id="GO:0005789">
    <property type="term" value="C:endoplasmic reticulum membrane"/>
    <property type="evidence" value="ECO:0007669"/>
    <property type="project" value="TreeGrafter"/>
</dbReference>
<accession>A0A8S9ZPA0</accession>
<feature type="transmembrane region" description="Helical" evidence="3">
    <location>
        <begin position="63"/>
        <end position="92"/>
    </location>
</feature>